<reference evidence="1 2" key="1">
    <citation type="submission" date="2017-04" db="EMBL/GenBank/DDBJ databases">
        <title>Bacillus krulwichiae AM31D Genome sequencing and assembly.</title>
        <authorList>
            <person name="Krulwich T.A."/>
            <person name="Anastor L."/>
            <person name="Ehrlich R."/>
            <person name="Ehrlich G.D."/>
            <person name="Janto B."/>
        </authorList>
    </citation>
    <scope>NUCLEOTIDE SEQUENCE [LARGE SCALE GENOMIC DNA]</scope>
    <source>
        <strain evidence="1 2">AM31D</strain>
    </source>
</reference>
<keyword evidence="2" id="KW-1185">Reference proteome</keyword>
<evidence type="ECO:0000313" key="1">
    <source>
        <dbReference type="EMBL" id="ARK30794.1"/>
    </source>
</evidence>
<dbReference type="RefSeq" id="WP_066149666.1">
    <property type="nucleotide sequence ID" value="NZ_CP020814.1"/>
</dbReference>
<dbReference type="KEGG" id="bkw:BkAM31D_13640"/>
<protein>
    <submittedName>
        <fullName evidence="1">Uncharacterized protein</fullName>
    </submittedName>
</protein>
<gene>
    <name evidence="1" type="ORF">BkAM31D_13640</name>
</gene>
<name>A0A1X9MDU1_9BACI</name>
<proteinExistence type="predicted"/>
<dbReference type="STRING" id="199441.BkAM31D_13640"/>
<dbReference type="AlphaFoldDB" id="A0A1X9MDU1"/>
<accession>A0A1X9MDU1</accession>
<sequence>MTESQTMKFNKKEGMKYRIDWQETEYLLEYEHEGYYRMIHNSILDKELYRLWEVEIRELEEAEAHWIEQQEQLHNDPEYQRMLAEQYTVWLESEEEYLRENPPKDITPVTPPKKSDGQKANAFKIQIASEVVRDKTINDKEFVLYVKLVQLYQRHGQREEYVIKEYEQLMHFLKFKDNRTFKKCWNSLHKRGLIRNEIKNLPKTHPLPVRINPEYIPRKKENPIKFTQLTHRLIDRYVLDKIGYTGVRIMYYLESYIDRTKFLWDHYAYPSEELIAEDTGNSRTTIIKYIKILDKVNLMKVQRNYLESNGIDVTDKGKEIETFIRWNNKYFVHDDKIAEKADKWKLESLGA</sequence>
<organism evidence="1 2">
    <name type="scientific">Halalkalibacter krulwichiae</name>
    <dbReference type="NCBI Taxonomy" id="199441"/>
    <lineage>
        <taxon>Bacteria</taxon>
        <taxon>Bacillati</taxon>
        <taxon>Bacillota</taxon>
        <taxon>Bacilli</taxon>
        <taxon>Bacillales</taxon>
        <taxon>Bacillaceae</taxon>
        <taxon>Halalkalibacter</taxon>
    </lineage>
</organism>
<dbReference type="Proteomes" id="UP000193006">
    <property type="component" value="Chromosome"/>
</dbReference>
<evidence type="ECO:0000313" key="2">
    <source>
        <dbReference type="Proteomes" id="UP000193006"/>
    </source>
</evidence>
<dbReference type="EMBL" id="CP020814">
    <property type="protein sequence ID" value="ARK30794.1"/>
    <property type="molecule type" value="Genomic_DNA"/>
</dbReference>